<dbReference type="InterPro" id="IPR002052">
    <property type="entry name" value="DNA_methylase_N6_adenine_CS"/>
</dbReference>
<dbReference type="Proteomes" id="UP000425960">
    <property type="component" value="Chromosome"/>
</dbReference>
<protein>
    <recommendedName>
        <fullName evidence="1">site-specific DNA-methyltransferase (adenine-specific)</fullName>
        <ecNumber evidence="1">2.1.1.72</ecNumber>
    </recommendedName>
</protein>
<evidence type="ECO:0000256" key="1">
    <source>
        <dbReference type="ARBA" id="ARBA00011900"/>
    </source>
</evidence>
<dbReference type="REBASE" id="363249">
    <property type="entry name" value="DovB2TORF61640P"/>
</dbReference>
<dbReference type="GO" id="GO:0009007">
    <property type="term" value="F:site-specific DNA-methyltransferase (adenine-specific) activity"/>
    <property type="evidence" value="ECO:0007669"/>
    <property type="project" value="UniProtKB-EC"/>
</dbReference>
<keyword evidence="3" id="KW-0808">Transferase</keyword>
<name>A0A5K7ZZH1_9BACT</name>
<dbReference type="SUPFAM" id="SSF53335">
    <property type="entry name" value="S-adenosyl-L-methionine-dependent methyltransferases"/>
    <property type="match status" value="1"/>
</dbReference>
<evidence type="ECO:0000256" key="3">
    <source>
        <dbReference type="ARBA" id="ARBA00022679"/>
    </source>
</evidence>
<dbReference type="PANTHER" id="PTHR33841">
    <property type="entry name" value="DNA METHYLTRANSFERASE YEEA-RELATED"/>
    <property type="match status" value="1"/>
</dbReference>
<dbReference type="GO" id="GO:0032259">
    <property type="term" value="P:methylation"/>
    <property type="evidence" value="ECO:0007669"/>
    <property type="project" value="UniProtKB-KW"/>
</dbReference>
<sequence length="1630" mass="186319">MSLDTSINNVGEYYSSHYLTSTFSKDVNNLIAEWRKQGSNAVPRRVQQLSQRYFRAKTQALEEMVPDDRWQAGDELAAWHAHLLENLGYTNRKRLDIPVEGAKTVVPAMARVTRFNRPWLVICETVFCLPETSLKDGRPSEDPLEMIPLPAQLDAPDEHPLCSGNWSRLIGRVFTEEDAPRWIMFLAGSLVLLLDKHTYAQGRYLAFDFDDAFGRGEKVTFDHIAAFLCARTLCPDGQADDLLHDTFEENSHKFAHGVTENLQWAVREAISELANEWVDDRRRRQISFTRRMDNELLPDGSDKIDAEDLRHEALIFVYRLLFCFYAEARGGELDILPITDDVYRLGYSLESLRDLEQAPLTATTEQGTYFHEHLRILFNIIHEGFNPKESKPPATGRPPIQASVFEDRRYHDQQNLVSHLEANASVGQPKTFVIRPLTATLFDPAATPLLGNARISNGCLQNVIRNLSLSQDEKNKSIGRVNYAELGINQLGAVYEGLLSYKGMFAKENLIQVKPPKGDFKDKKTPTWFVPATRLDEFRNEKEKNIVERIDGKPRIYTKGTFILHLSGIDREQSASYYTPEVLTKCLVEEALRELLKDFTPEDADRILELKICEPAMGSGAFLNEATDQLARHYLDLKQKQTGMDVEPGRYLDELRRVKHYIATRNVYGVDLNPTAVELGALSLWLGSIHRLLIKVGENGEPDRYQSGATPWFGLRLRCGNSLIGARRAVWTDKQLLKKTHYGKSGVVPRLLQPGESRKPNEIYHFLVFDEEMVPTHKDNLMRRFHSEACDAVKYWVNNEIKVAWDQEEVAEALRICDLIDIHWQTYTDQRNQALEKTACTATVWPRPSYGPVALEDSPDLDQQETVRARLEAHSGSFQRIKLLMDTWCALWFWPLDDVETLPTRKAFLAAAGLLLGDQPPEPSLRPLLSANLGFEIDGLLLAAGGQVPDSRQLADAVSWFGKGQEIAGGHHFHHWALIFPEILGKSASIVGFDLVLGNPPWIPVDWKEAPTLYEMDPILGVKNANSAELKIATPKLMENNDSVCFYSNKFADVCGVSTYLANKLTYPNLEGMRTNLYKNFIIRSAEIINNEGLGALLHPEGVYDDPKGMKFRSFYYKRLIAHYHFQNWLPLFKDVKSNRNFSINIFKSKSKNIFFENLSYLIHPKTLIESRNHVNLNDPIPGLKTEKGRWNLKGHRKRFVTITVDVLNIYAKLFEEKNSPAECSRLLQVHNTDVLSVLSKLSSPFKSLSSMINDYFPTMMFNETLADRAGIISKIRGECYCPVKSDDVILSMTHMYVATPLCRTTIADGSDQEIDLTKIDENFLPSTKFKPIDVDGYLEKLDLKINFSKATIKKPILKHKYKYCNRTRAQQSDARTLISAILPKGFMHIDSLFSIIFNDDRIMVLFSGFTHSICCDFLIKITGKDHCRHDIVGRLPILEGPYNDCIINRTLRLNCLTKNYSDLWREVSTGLMHYDIWAINDPKLSNPYEYDWKNIDPIKWDPKAPLRSDFSRRQALLEIDVLTALSFGLELEELLTIYRLQFPTLQSYERIDEYDSHGILIPNTTRRNKGGKEVREARNNWDGQTPLTVTWPIDSGLSTVTQTFYPPFTGVDREADYKRAYDWFKDRFT</sequence>
<dbReference type="KEGG" id="dov:DSCO28_61640"/>
<dbReference type="EC" id="2.1.1.72" evidence="1"/>
<accession>A0A5K7ZZH1</accession>
<evidence type="ECO:0000313" key="5">
    <source>
        <dbReference type="EMBL" id="BBO85598.1"/>
    </source>
</evidence>
<dbReference type="RefSeq" id="WP_155325144.1">
    <property type="nucleotide sequence ID" value="NZ_AP021876.1"/>
</dbReference>
<evidence type="ECO:0000256" key="2">
    <source>
        <dbReference type="ARBA" id="ARBA00022603"/>
    </source>
</evidence>
<dbReference type="Gene3D" id="3.40.50.150">
    <property type="entry name" value="Vaccinia Virus protein VP39"/>
    <property type="match status" value="2"/>
</dbReference>
<gene>
    <name evidence="5" type="ORF">DSCO28_61640</name>
</gene>
<dbReference type="GO" id="GO:0003676">
    <property type="term" value="F:nucleic acid binding"/>
    <property type="evidence" value="ECO:0007669"/>
    <property type="project" value="InterPro"/>
</dbReference>
<reference evidence="5 6" key="1">
    <citation type="submission" date="2019-11" db="EMBL/GenBank/DDBJ databases">
        <title>Comparative genomics of hydrocarbon-degrading Desulfosarcina strains.</title>
        <authorList>
            <person name="Watanabe M."/>
            <person name="Kojima H."/>
            <person name="Fukui M."/>
        </authorList>
    </citation>
    <scope>NUCLEOTIDE SEQUENCE [LARGE SCALE GENOMIC DNA]</scope>
    <source>
        <strain evidence="5 6">28bB2T</strain>
    </source>
</reference>
<dbReference type="InterPro" id="IPR050953">
    <property type="entry name" value="N4_N6_ade-DNA_methylase"/>
</dbReference>
<dbReference type="PANTHER" id="PTHR33841:SF1">
    <property type="entry name" value="DNA METHYLTRANSFERASE A"/>
    <property type="match status" value="1"/>
</dbReference>
<dbReference type="InterPro" id="IPR029063">
    <property type="entry name" value="SAM-dependent_MTases_sf"/>
</dbReference>
<dbReference type="EMBL" id="AP021876">
    <property type="protein sequence ID" value="BBO85598.1"/>
    <property type="molecule type" value="Genomic_DNA"/>
</dbReference>
<comment type="catalytic activity">
    <reaction evidence="4">
        <text>a 2'-deoxyadenosine in DNA + S-adenosyl-L-methionine = an N(6)-methyl-2'-deoxyadenosine in DNA + S-adenosyl-L-homocysteine + H(+)</text>
        <dbReference type="Rhea" id="RHEA:15197"/>
        <dbReference type="Rhea" id="RHEA-COMP:12418"/>
        <dbReference type="Rhea" id="RHEA-COMP:12419"/>
        <dbReference type="ChEBI" id="CHEBI:15378"/>
        <dbReference type="ChEBI" id="CHEBI:57856"/>
        <dbReference type="ChEBI" id="CHEBI:59789"/>
        <dbReference type="ChEBI" id="CHEBI:90615"/>
        <dbReference type="ChEBI" id="CHEBI:90616"/>
        <dbReference type="EC" id="2.1.1.72"/>
    </reaction>
</comment>
<dbReference type="PRINTS" id="PR00507">
    <property type="entry name" value="N12N6MTFRASE"/>
</dbReference>
<keyword evidence="2" id="KW-0489">Methyltransferase</keyword>
<evidence type="ECO:0000256" key="4">
    <source>
        <dbReference type="ARBA" id="ARBA00047942"/>
    </source>
</evidence>
<evidence type="ECO:0000313" key="6">
    <source>
        <dbReference type="Proteomes" id="UP000425960"/>
    </source>
</evidence>
<dbReference type="PROSITE" id="PS00092">
    <property type="entry name" value="N6_MTASE"/>
    <property type="match status" value="1"/>
</dbReference>
<organism evidence="5 6">
    <name type="scientific">Desulfosarcina ovata subsp. sediminis</name>
    <dbReference type="NCBI Taxonomy" id="885957"/>
    <lineage>
        <taxon>Bacteria</taxon>
        <taxon>Pseudomonadati</taxon>
        <taxon>Thermodesulfobacteriota</taxon>
        <taxon>Desulfobacteria</taxon>
        <taxon>Desulfobacterales</taxon>
        <taxon>Desulfosarcinaceae</taxon>
        <taxon>Desulfosarcina</taxon>
    </lineage>
</organism>
<proteinExistence type="predicted"/>